<gene>
    <name evidence="2" type="ORF">ABC974_19065</name>
</gene>
<keyword evidence="1" id="KW-0472">Membrane</keyword>
<sequence>MGYAFLAMMGWCGTKWPGWWRGPHPVPDPEPWWDLAYGILGAIGGIASGEIFRPVIGEAGVMTTALTAFFGGTFVASAVGAVMALGGRKTAG</sequence>
<organism evidence="2 3">
    <name type="scientific">Sphingomonas oligophenolica</name>
    <dbReference type="NCBI Taxonomy" id="301154"/>
    <lineage>
        <taxon>Bacteria</taxon>
        <taxon>Pseudomonadati</taxon>
        <taxon>Pseudomonadota</taxon>
        <taxon>Alphaproteobacteria</taxon>
        <taxon>Sphingomonadales</taxon>
        <taxon>Sphingomonadaceae</taxon>
        <taxon>Sphingomonas</taxon>
    </lineage>
</organism>
<evidence type="ECO:0000256" key="1">
    <source>
        <dbReference type="SAM" id="Phobius"/>
    </source>
</evidence>
<dbReference type="RefSeq" id="WP_343892641.1">
    <property type="nucleotide sequence ID" value="NZ_BAAAEH010000061.1"/>
</dbReference>
<keyword evidence="3" id="KW-1185">Reference proteome</keyword>
<comment type="caution">
    <text evidence="2">The sequence shown here is derived from an EMBL/GenBank/DDBJ whole genome shotgun (WGS) entry which is preliminary data.</text>
</comment>
<feature type="transmembrane region" description="Helical" evidence="1">
    <location>
        <begin position="35"/>
        <end position="52"/>
    </location>
</feature>
<protein>
    <recommendedName>
        <fullName evidence="4">GlsB/YeaQ/YmgE family stress response membrane protein</fullName>
    </recommendedName>
</protein>
<name>A0ABU9Y7G1_9SPHN</name>
<proteinExistence type="predicted"/>
<keyword evidence="1" id="KW-1133">Transmembrane helix</keyword>
<reference evidence="2 3" key="1">
    <citation type="submission" date="2024-05" db="EMBL/GenBank/DDBJ databases">
        <authorList>
            <person name="Liu Q."/>
            <person name="Xin Y.-H."/>
        </authorList>
    </citation>
    <scope>NUCLEOTIDE SEQUENCE [LARGE SCALE GENOMIC DNA]</scope>
    <source>
        <strain evidence="2 3">CGMCC 1.10181</strain>
    </source>
</reference>
<dbReference type="Proteomes" id="UP001419910">
    <property type="component" value="Unassembled WGS sequence"/>
</dbReference>
<evidence type="ECO:0000313" key="3">
    <source>
        <dbReference type="Proteomes" id="UP001419910"/>
    </source>
</evidence>
<keyword evidence="1" id="KW-0812">Transmembrane</keyword>
<evidence type="ECO:0000313" key="2">
    <source>
        <dbReference type="EMBL" id="MEN2791740.1"/>
    </source>
</evidence>
<feature type="transmembrane region" description="Helical" evidence="1">
    <location>
        <begin position="64"/>
        <end position="86"/>
    </location>
</feature>
<dbReference type="EMBL" id="JBDIME010000020">
    <property type="protein sequence ID" value="MEN2791740.1"/>
    <property type="molecule type" value="Genomic_DNA"/>
</dbReference>
<evidence type="ECO:0008006" key="4">
    <source>
        <dbReference type="Google" id="ProtNLM"/>
    </source>
</evidence>
<accession>A0ABU9Y7G1</accession>